<evidence type="ECO:0008006" key="4">
    <source>
        <dbReference type="Google" id="ProtNLM"/>
    </source>
</evidence>
<dbReference type="Proteomes" id="UP000054196">
    <property type="component" value="Unassembled WGS sequence"/>
</dbReference>
<evidence type="ECO:0000313" key="3">
    <source>
        <dbReference type="Proteomes" id="UP000054196"/>
    </source>
</evidence>
<feature type="compositionally biased region" description="Acidic residues" evidence="1">
    <location>
        <begin position="297"/>
        <end position="311"/>
    </location>
</feature>
<dbReference type="GeneID" id="18880112"/>
<feature type="region of interest" description="Disordered" evidence="1">
    <location>
        <begin position="272"/>
        <end position="311"/>
    </location>
</feature>
<accession>R7S2V3</accession>
<feature type="region of interest" description="Disordered" evidence="1">
    <location>
        <begin position="23"/>
        <end position="99"/>
    </location>
</feature>
<dbReference type="KEGG" id="psq:PUNSTDRAFT_138591"/>
<protein>
    <recommendedName>
        <fullName evidence="4">Zn(2)-C6 fungal-type domain-containing protein</fullName>
    </recommendedName>
</protein>
<reference evidence="3" key="1">
    <citation type="journal article" date="2012" name="Science">
        <title>The Paleozoic origin of enzymatic lignin decomposition reconstructed from 31 fungal genomes.</title>
        <authorList>
            <person name="Floudas D."/>
            <person name="Binder M."/>
            <person name="Riley R."/>
            <person name="Barry K."/>
            <person name="Blanchette R.A."/>
            <person name="Henrissat B."/>
            <person name="Martinez A.T."/>
            <person name="Otillar R."/>
            <person name="Spatafora J.W."/>
            <person name="Yadav J.S."/>
            <person name="Aerts A."/>
            <person name="Benoit I."/>
            <person name="Boyd A."/>
            <person name="Carlson A."/>
            <person name="Copeland A."/>
            <person name="Coutinho P.M."/>
            <person name="de Vries R.P."/>
            <person name="Ferreira P."/>
            <person name="Findley K."/>
            <person name="Foster B."/>
            <person name="Gaskell J."/>
            <person name="Glotzer D."/>
            <person name="Gorecki P."/>
            <person name="Heitman J."/>
            <person name="Hesse C."/>
            <person name="Hori C."/>
            <person name="Igarashi K."/>
            <person name="Jurgens J.A."/>
            <person name="Kallen N."/>
            <person name="Kersten P."/>
            <person name="Kohler A."/>
            <person name="Kuees U."/>
            <person name="Kumar T.K.A."/>
            <person name="Kuo A."/>
            <person name="LaButti K."/>
            <person name="Larrondo L.F."/>
            <person name="Lindquist E."/>
            <person name="Ling A."/>
            <person name="Lombard V."/>
            <person name="Lucas S."/>
            <person name="Lundell T."/>
            <person name="Martin R."/>
            <person name="McLaughlin D.J."/>
            <person name="Morgenstern I."/>
            <person name="Morin E."/>
            <person name="Murat C."/>
            <person name="Nagy L.G."/>
            <person name="Nolan M."/>
            <person name="Ohm R.A."/>
            <person name="Patyshakuliyeva A."/>
            <person name="Rokas A."/>
            <person name="Ruiz-Duenas F.J."/>
            <person name="Sabat G."/>
            <person name="Salamov A."/>
            <person name="Samejima M."/>
            <person name="Schmutz J."/>
            <person name="Slot J.C."/>
            <person name="St John F."/>
            <person name="Stenlid J."/>
            <person name="Sun H."/>
            <person name="Sun S."/>
            <person name="Syed K."/>
            <person name="Tsang A."/>
            <person name="Wiebenga A."/>
            <person name="Young D."/>
            <person name="Pisabarro A."/>
            <person name="Eastwood D.C."/>
            <person name="Martin F."/>
            <person name="Cullen D."/>
            <person name="Grigoriev I.V."/>
            <person name="Hibbett D.S."/>
        </authorList>
    </citation>
    <scope>NUCLEOTIDE SEQUENCE [LARGE SCALE GENOMIC DNA]</scope>
    <source>
        <strain evidence="3">HHB-11173 SS5</strain>
    </source>
</reference>
<gene>
    <name evidence="2" type="ORF">PUNSTDRAFT_138591</name>
</gene>
<evidence type="ECO:0000313" key="2">
    <source>
        <dbReference type="EMBL" id="EIN04548.1"/>
    </source>
</evidence>
<sequence length="311" mass="34123">MDSANLEEFDAQIAALKVQMEEAERAKAAAAEKKAEEERRRAEELRKAEEEAAARRAEEAAAKRVGEEGAAPSAKAAGKKRARSDADEANAKKLKTAAKMQADLQDDSLWRSTNSPCSVCRTEHLDCEEPVGRRQSTSCRSCALKKKKCDLKVAKVVVPAGARSGVEAPPARPSEQPTRAALSLLESPLDSIPAPPKTGRLGSMDAVNNASNEEVEAYGEMWDGHRKWEELRRERDTAVSARLTKRLIDAAEVRMNARFDRLEALLAEVLERTAVPEDSGMVVDETSESESEKTGEDEGEDEDEDEDEDEE</sequence>
<name>R7S2V3_PUNST</name>
<dbReference type="EMBL" id="JH687554">
    <property type="protein sequence ID" value="EIN04548.1"/>
    <property type="molecule type" value="Genomic_DNA"/>
</dbReference>
<organism evidence="2 3">
    <name type="scientific">Punctularia strigosozonata (strain HHB-11173)</name>
    <name type="common">White-rot fungus</name>
    <dbReference type="NCBI Taxonomy" id="741275"/>
    <lineage>
        <taxon>Eukaryota</taxon>
        <taxon>Fungi</taxon>
        <taxon>Dikarya</taxon>
        <taxon>Basidiomycota</taxon>
        <taxon>Agaricomycotina</taxon>
        <taxon>Agaricomycetes</taxon>
        <taxon>Corticiales</taxon>
        <taxon>Punctulariaceae</taxon>
        <taxon>Punctularia</taxon>
    </lineage>
</organism>
<feature type="compositionally biased region" description="Basic and acidic residues" evidence="1">
    <location>
        <begin position="23"/>
        <end position="67"/>
    </location>
</feature>
<feature type="region of interest" description="Disordered" evidence="1">
    <location>
        <begin position="187"/>
        <end position="206"/>
    </location>
</feature>
<keyword evidence="3" id="KW-1185">Reference proteome</keyword>
<dbReference type="RefSeq" id="XP_007388343.1">
    <property type="nucleotide sequence ID" value="XM_007388281.1"/>
</dbReference>
<dbReference type="AlphaFoldDB" id="R7S2V3"/>
<evidence type="ECO:0000256" key="1">
    <source>
        <dbReference type="SAM" id="MobiDB-lite"/>
    </source>
</evidence>
<dbReference type="HOGENOM" id="CLU_894706_0_0_1"/>
<proteinExistence type="predicted"/>